<protein>
    <recommendedName>
        <fullName evidence="2">Legume lectin domain-containing protein</fullName>
    </recommendedName>
</protein>
<organism evidence="3 4">
    <name type="scientific">Hondaea fermentalgiana</name>
    <dbReference type="NCBI Taxonomy" id="2315210"/>
    <lineage>
        <taxon>Eukaryota</taxon>
        <taxon>Sar</taxon>
        <taxon>Stramenopiles</taxon>
        <taxon>Bigyra</taxon>
        <taxon>Labyrinthulomycetes</taxon>
        <taxon>Thraustochytrida</taxon>
        <taxon>Thraustochytriidae</taxon>
        <taxon>Hondaea</taxon>
    </lineage>
</organism>
<dbReference type="InterPro" id="IPR051136">
    <property type="entry name" value="Intracellular_Lectin-GPT"/>
</dbReference>
<gene>
    <name evidence="3" type="ORF">FCC1311_033032</name>
</gene>
<dbReference type="PANTHER" id="PTHR12223:SF19">
    <property type="entry name" value="LEGUME LECTIN DOMAIN-CONTAINING PROTEIN"/>
    <property type="match status" value="1"/>
</dbReference>
<keyword evidence="1" id="KW-0430">Lectin</keyword>
<dbReference type="InParanoid" id="A0A2R5G7W3"/>
<keyword evidence="4" id="KW-1185">Reference proteome</keyword>
<dbReference type="OrthoDB" id="409136at2759"/>
<name>A0A2R5G7W3_9STRA</name>
<dbReference type="AlphaFoldDB" id="A0A2R5G7W3"/>
<accession>A0A2R5G7W3</accession>
<comment type="caution">
    <text evidence="3">The sequence shown here is derived from an EMBL/GenBank/DDBJ whole genome shotgun (WGS) entry which is preliminary data.</text>
</comment>
<dbReference type="PANTHER" id="PTHR12223">
    <property type="entry name" value="VESICULAR MANNOSE-BINDING LECTIN"/>
    <property type="match status" value="1"/>
</dbReference>
<dbReference type="Gene3D" id="2.60.120.200">
    <property type="match status" value="1"/>
</dbReference>
<evidence type="ECO:0000256" key="1">
    <source>
        <dbReference type="ARBA" id="ARBA00022734"/>
    </source>
</evidence>
<dbReference type="InterPro" id="IPR001220">
    <property type="entry name" value="Legume_lectin_dom"/>
</dbReference>
<dbReference type="EMBL" id="BEYU01000027">
    <property type="protein sequence ID" value="GBG27080.1"/>
    <property type="molecule type" value="Genomic_DNA"/>
</dbReference>
<dbReference type="GO" id="GO:0030246">
    <property type="term" value="F:carbohydrate binding"/>
    <property type="evidence" value="ECO:0007669"/>
    <property type="project" value="UniProtKB-KW"/>
</dbReference>
<dbReference type="SUPFAM" id="SSF49899">
    <property type="entry name" value="Concanavalin A-like lectins/glucanases"/>
    <property type="match status" value="1"/>
</dbReference>
<feature type="domain" description="Legume lectin" evidence="2">
    <location>
        <begin position="315"/>
        <end position="364"/>
    </location>
</feature>
<dbReference type="CDD" id="cd01951">
    <property type="entry name" value="lectin_L-type"/>
    <property type="match status" value="1"/>
</dbReference>
<dbReference type="Pfam" id="PF00139">
    <property type="entry name" value="Lectin_legB"/>
    <property type="match status" value="1"/>
</dbReference>
<sequence length="370" mass="40277">MWCQLMREADSFGFKYADFNQTDGLLFLGDAITSSCEEKDGADAQSQLAYGYQPRHGKTSPASMLHLLTETVETIRDMRVETAREADADDMETNLAGIGHRDESFFGGFADLETDDCALRLRLTSSQPNETGAVWRDEGTNVLQGFSTKFNFQISDLSRACALVRDASFSSKRYESCSVHGGDGFAFVIHGDDGDRTALGQGGADLGFGGLQNALAIEFDVWYNAERGDAFEDHVTVLAAGPGETLLAREALHLSSPQPTALADGRIHSARIVYYPFLNTDLLPFFQITTTGTAYVVDNGEGYRLGTLGIFIDGNNTHPLVAIPINLSAFLDLEENRAIVGFTSATGRSWASHDILSWTFCESHDDADCA</sequence>
<dbReference type="InterPro" id="IPR013320">
    <property type="entry name" value="ConA-like_dom_sf"/>
</dbReference>
<evidence type="ECO:0000313" key="3">
    <source>
        <dbReference type="EMBL" id="GBG27080.1"/>
    </source>
</evidence>
<reference evidence="3 4" key="1">
    <citation type="submission" date="2017-12" db="EMBL/GenBank/DDBJ databases">
        <title>Sequencing, de novo assembly and annotation of complete genome of a new Thraustochytrid species, strain FCC1311.</title>
        <authorList>
            <person name="Sedici K."/>
            <person name="Godart F."/>
            <person name="Aiese Cigliano R."/>
            <person name="Sanseverino W."/>
            <person name="Barakat M."/>
            <person name="Ortet P."/>
            <person name="Marechal E."/>
            <person name="Cagnac O."/>
            <person name="Amato A."/>
        </authorList>
    </citation>
    <scope>NUCLEOTIDE SEQUENCE [LARGE SCALE GENOMIC DNA]</scope>
</reference>
<evidence type="ECO:0000259" key="2">
    <source>
        <dbReference type="Pfam" id="PF00139"/>
    </source>
</evidence>
<dbReference type="Proteomes" id="UP000241890">
    <property type="component" value="Unassembled WGS sequence"/>
</dbReference>
<evidence type="ECO:0000313" key="4">
    <source>
        <dbReference type="Proteomes" id="UP000241890"/>
    </source>
</evidence>
<dbReference type="InterPro" id="IPR056573">
    <property type="entry name" value="Lectin_L-type_dom"/>
</dbReference>
<proteinExistence type="predicted"/>